<dbReference type="Proteomes" id="UP000887575">
    <property type="component" value="Unassembled WGS sequence"/>
</dbReference>
<dbReference type="Gene3D" id="1.20.1560.10">
    <property type="entry name" value="ABC transporter type 1, transmembrane domain"/>
    <property type="match status" value="2"/>
</dbReference>
<dbReference type="InterPro" id="IPR003593">
    <property type="entry name" value="AAA+_ATPase"/>
</dbReference>
<dbReference type="EC" id="7.6.2.3" evidence="10"/>
<dbReference type="InterPro" id="IPR027417">
    <property type="entry name" value="P-loop_NTPase"/>
</dbReference>
<dbReference type="PANTHER" id="PTHR24223">
    <property type="entry name" value="ATP-BINDING CASSETTE SUB-FAMILY C"/>
    <property type="match status" value="1"/>
</dbReference>
<evidence type="ECO:0000256" key="3">
    <source>
        <dbReference type="ARBA" id="ARBA00022448"/>
    </source>
</evidence>
<evidence type="ECO:0000256" key="7">
    <source>
        <dbReference type="ARBA" id="ARBA00022840"/>
    </source>
</evidence>
<comment type="subcellular location">
    <subcellularLocation>
        <location evidence="1">Endomembrane system</location>
        <topology evidence="1">Multi-pass membrane protein</topology>
    </subcellularLocation>
</comment>
<dbReference type="Pfam" id="PF00664">
    <property type="entry name" value="ABC_membrane"/>
    <property type="match status" value="2"/>
</dbReference>
<feature type="domain" description="ABC transporter" evidence="14">
    <location>
        <begin position="594"/>
        <end position="819"/>
    </location>
</feature>
<evidence type="ECO:0000256" key="4">
    <source>
        <dbReference type="ARBA" id="ARBA00022692"/>
    </source>
</evidence>
<dbReference type="SUPFAM" id="SSF52540">
    <property type="entry name" value="P-loop containing nucleoside triphosphate hydrolases"/>
    <property type="match status" value="2"/>
</dbReference>
<feature type="transmembrane region" description="Helical" evidence="13">
    <location>
        <begin position="881"/>
        <end position="906"/>
    </location>
</feature>
<reference evidence="17" key="1">
    <citation type="submission" date="2024-02" db="UniProtKB">
        <authorList>
            <consortium name="WormBaseParasite"/>
        </authorList>
    </citation>
    <scope>IDENTIFICATION</scope>
</reference>
<feature type="transmembrane region" description="Helical" evidence="13">
    <location>
        <begin position="282"/>
        <end position="303"/>
    </location>
</feature>
<dbReference type="CDD" id="cd18595">
    <property type="entry name" value="ABC_6TM_MRP1_2_3_6_D1_like"/>
    <property type="match status" value="1"/>
</dbReference>
<feature type="domain" description="ABC transmembrane type-1" evidence="15">
    <location>
        <begin position="891"/>
        <end position="1174"/>
    </location>
</feature>
<dbReference type="PROSITE" id="PS00211">
    <property type="entry name" value="ABC_TRANSPORTER_1"/>
    <property type="match status" value="2"/>
</dbReference>
<dbReference type="PROSITE" id="PS50893">
    <property type="entry name" value="ABC_TRANSPORTER_2"/>
    <property type="match status" value="2"/>
</dbReference>
<feature type="transmembrane region" description="Helical" evidence="13">
    <location>
        <begin position="1002"/>
        <end position="1024"/>
    </location>
</feature>
<evidence type="ECO:0000313" key="17">
    <source>
        <dbReference type="WBParaSite" id="MBELARI_LOCUS4773"/>
    </source>
</evidence>
<feature type="transmembrane region" description="Helical" evidence="13">
    <location>
        <begin position="315"/>
        <end position="333"/>
    </location>
</feature>
<dbReference type="GO" id="GO:0012505">
    <property type="term" value="C:endomembrane system"/>
    <property type="evidence" value="ECO:0007669"/>
    <property type="project" value="UniProtKB-SubCell"/>
</dbReference>
<evidence type="ECO:0000256" key="9">
    <source>
        <dbReference type="ARBA" id="ARBA00023136"/>
    </source>
</evidence>
<feature type="transmembrane region" description="Helical" evidence="13">
    <location>
        <begin position="934"/>
        <end position="955"/>
    </location>
</feature>
<comment type="catalytic activity">
    <reaction evidence="11">
        <text>leukotriene C4(in) + ATP + H2O = leukotriene C4(out) + ADP + phosphate + H(+)</text>
        <dbReference type="Rhea" id="RHEA:38963"/>
        <dbReference type="ChEBI" id="CHEBI:15377"/>
        <dbReference type="ChEBI" id="CHEBI:15378"/>
        <dbReference type="ChEBI" id="CHEBI:30616"/>
        <dbReference type="ChEBI" id="CHEBI:43474"/>
        <dbReference type="ChEBI" id="CHEBI:57973"/>
        <dbReference type="ChEBI" id="CHEBI:456216"/>
    </reaction>
    <physiologicalReaction direction="left-to-right" evidence="11">
        <dbReference type="Rhea" id="RHEA:38964"/>
    </physiologicalReaction>
</comment>
<evidence type="ECO:0000256" key="8">
    <source>
        <dbReference type="ARBA" id="ARBA00022989"/>
    </source>
</evidence>
<evidence type="ECO:0000256" key="12">
    <source>
        <dbReference type="SAM" id="Coils"/>
    </source>
</evidence>
<feature type="transmembrane region" description="Helical" evidence="13">
    <location>
        <begin position="61"/>
        <end position="85"/>
    </location>
</feature>
<sequence>MSATNDQLMNRCFGENSSLSRCPEQSWLSLFPHLYFICLIPIQFLAFRIPKRTPAALPLRLRIRLLILIGLIITTLIELVCLYLGDGPPLFWKQVDNLGAIATWTLALVSLVIAFYTGRRSNGFVITYSLFQLIAQGLIFLKMIFDGQNVSIYAIVQLVLLFLLNGSFFGNDVMVVEKEDLKEQELNSFKTRVQQFSPMDTAGFHSRTTISWLSSLIALGYRKSLVLEDLFDLPRNTTSKYLMEKWESGWIRECRRVEPKATRPRIGRVLFRIFRSSMLPAMSLRLIAEALLFVNPLLLKYLIDFVSTPSAPLSFGLLCALCMFINSLLRSFLNNNYAYIILQNSVWMQSMLSNAIFRKILRLSPVSRGRHTVGEMMNFLAVDAEKIMAYLPFLVETITCPMDIVISMIMLWAIMGPTAISGIVLMVCIVPFNYYTSKYIKVLQKKQLKVKDERTKMSNEVLNGIKLIKLYAWEEAFEKEIDQLRAEEVQILRKMNMTARLVDALNSMAAPYLVAIVTFAFYVLSSEDNVLTPQVAFVALAVFNQLRMPMRILAMLINYLVQALVSSRRVEEFLIEDEIQQGQITMPKDPEIAVKAEKATFNWNGINSPASLTIPELSIRKGEFIAVVGAVGAGKSSLLNALLGEMCQLGGGIALSDRVAYVPQQPWLRNETLRQNITFGRPYDRRLFRRVTDAAQLRPDFDALDHGDMTEIGENGVTLSGGQKARIGLARALYQESEVYLLDDCLSAVDAHVGAAMYFRALGKEGILRGKTRILVTHGLQYTKECDRIVVMREGTIAEIGTYDELLKSGGLFAEMLQEREKTKKENEEEDEEMKFETARQLSSRLSRYDSTSESIKDEAKLVQKENVETGRVSNHVYMTYLRAVSLLCTLLITSFVVVHIIFAIARSLWLSDWSNGNQERKQTQEETIKKLSVFSALGLAEVITLLGIQAALVIGAQRASLRLHSPLLHAILRSPMAFFDTTPVGRILNRLSRDLEVIDNLLPSTIGMFLNCFVQLIVVLVMISIATPIFIIAIVPIALIYFFFLRYFINTARQLKRLESIRRSPILSLFGETVHGASSIRAYSKTQKICENFGETVDTFARCKHLSFAGNRWLGFRLETISACTILLAALCGVFSSRFSTISPAMIGMSISYALTITEMLYFGVRMMSELETYIVSVERVDEYSQLESEAEWRKEDGKLSKDWPQRGQITWEGYSTRYRAELPLVIRDLSLSTVDGEKVGVVGRTGSGKSSLTMALYRMIEPADGRILIDGVDIAQIGLHDLRERLSIIPQEPVLFSGTVRFNLDPFNKYTDSELWNALDICQLKDYVSTLDGQLSNKITEGGMNMSVGQRQLVCLGRALLRGGKILILDEATAACDIQTDALVQKAVREHFPSSSVIAIAHRLDTIADYDRILVLEKGHLKEFDKPKTLLETPGSLYAALVEKANRVHQ</sequence>
<dbReference type="CDD" id="cd03244">
    <property type="entry name" value="ABCC_MRP_domain2"/>
    <property type="match status" value="1"/>
</dbReference>
<feature type="coiled-coil region" evidence="12">
    <location>
        <begin position="813"/>
        <end position="840"/>
    </location>
</feature>
<keyword evidence="9 13" id="KW-0472">Membrane</keyword>
<dbReference type="PROSITE" id="PS50929">
    <property type="entry name" value="ABC_TM1F"/>
    <property type="match status" value="2"/>
</dbReference>
<name>A0AAF3FD64_9BILA</name>
<feature type="domain" description="ABC transmembrane type-1" evidence="15">
    <location>
        <begin position="281"/>
        <end position="562"/>
    </location>
</feature>
<evidence type="ECO:0000256" key="1">
    <source>
        <dbReference type="ARBA" id="ARBA00004127"/>
    </source>
</evidence>
<dbReference type="GO" id="GO:0016887">
    <property type="term" value="F:ATP hydrolysis activity"/>
    <property type="evidence" value="ECO:0007669"/>
    <property type="project" value="InterPro"/>
</dbReference>
<keyword evidence="3" id="KW-0813">Transport</keyword>
<organism evidence="16 17">
    <name type="scientific">Mesorhabditis belari</name>
    <dbReference type="NCBI Taxonomy" id="2138241"/>
    <lineage>
        <taxon>Eukaryota</taxon>
        <taxon>Metazoa</taxon>
        <taxon>Ecdysozoa</taxon>
        <taxon>Nematoda</taxon>
        <taxon>Chromadorea</taxon>
        <taxon>Rhabditida</taxon>
        <taxon>Rhabditina</taxon>
        <taxon>Rhabditomorpha</taxon>
        <taxon>Rhabditoidea</taxon>
        <taxon>Rhabditidae</taxon>
        <taxon>Mesorhabditinae</taxon>
        <taxon>Mesorhabditis</taxon>
    </lineage>
</organism>
<dbReference type="PANTHER" id="PTHR24223:SF415">
    <property type="entry name" value="FI20190P1"/>
    <property type="match status" value="1"/>
</dbReference>
<evidence type="ECO:0000313" key="16">
    <source>
        <dbReference type="Proteomes" id="UP000887575"/>
    </source>
</evidence>
<evidence type="ECO:0000256" key="2">
    <source>
        <dbReference type="ARBA" id="ARBA00009726"/>
    </source>
</evidence>
<evidence type="ECO:0000256" key="10">
    <source>
        <dbReference type="ARBA" id="ARBA00024220"/>
    </source>
</evidence>
<feature type="transmembrane region" description="Helical" evidence="13">
    <location>
        <begin position="501"/>
        <end position="524"/>
    </location>
</feature>
<evidence type="ECO:0000259" key="14">
    <source>
        <dbReference type="PROSITE" id="PS50893"/>
    </source>
</evidence>
<evidence type="ECO:0000256" key="5">
    <source>
        <dbReference type="ARBA" id="ARBA00022737"/>
    </source>
</evidence>
<keyword evidence="8 13" id="KW-1133">Transmembrane helix</keyword>
<dbReference type="CDD" id="cd03250">
    <property type="entry name" value="ABCC_MRP_domain1"/>
    <property type="match status" value="1"/>
</dbReference>
<dbReference type="GO" id="GO:0016020">
    <property type="term" value="C:membrane"/>
    <property type="evidence" value="ECO:0007669"/>
    <property type="project" value="InterPro"/>
</dbReference>
<dbReference type="FunFam" id="3.40.50.300:FF:000997">
    <property type="entry name" value="Multidrug resistance-associated protein 1"/>
    <property type="match status" value="1"/>
</dbReference>
<evidence type="ECO:0000256" key="6">
    <source>
        <dbReference type="ARBA" id="ARBA00022741"/>
    </source>
</evidence>
<feature type="transmembrane region" description="Helical" evidence="13">
    <location>
        <begin position="150"/>
        <end position="169"/>
    </location>
</feature>
<feature type="transmembrane region" description="Helical" evidence="13">
    <location>
        <begin position="123"/>
        <end position="144"/>
    </location>
</feature>
<keyword evidence="5" id="KW-0677">Repeat</keyword>
<dbReference type="WBParaSite" id="MBELARI_LOCUS4773">
    <property type="protein sequence ID" value="MBELARI_LOCUS4773"/>
    <property type="gene ID" value="MBELARI_LOCUS4773"/>
</dbReference>
<keyword evidence="7" id="KW-0067">ATP-binding</keyword>
<dbReference type="GO" id="GO:0015431">
    <property type="term" value="F:ABC-type glutathione S-conjugate transporter activity"/>
    <property type="evidence" value="ECO:0007669"/>
    <property type="project" value="UniProtKB-EC"/>
</dbReference>
<feature type="transmembrane region" description="Helical" evidence="13">
    <location>
        <begin position="1115"/>
        <end position="1137"/>
    </location>
</feature>
<dbReference type="FunFam" id="1.20.1560.10:FF:000006">
    <property type="entry name" value="ATP-binding cassette, sub-family C (CFTR/MRP), member 9"/>
    <property type="match status" value="1"/>
</dbReference>
<dbReference type="InterPro" id="IPR017871">
    <property type="entry name" value="ABC_transporter-like_CS"/>
</dbReference>
<keyword evidence="12" id="KW-0175">Coiled coil</keyword>
<feature type="transmembrane region" description="Helical" evidence="13">
    <location>
        <begin position="387"/>
        <end position="413"/>
    </location>
</feature>
<evidence type="ECO:0000256" key="11">
    <source>
        <dbReference type="ARBA" id="ARBA00047523"/>
    </source>
</evidence>
<dbReference type="GO" id="GO:0005524">
    <property type="term" value="F:ATP binding"/>
    <property type="evidence" value="ECO:0007669"/>
    <property type="project" value="UniProtKB-KW"/>
</dbReference>
<dbReference type="Pfam" id="PF00005">
    <property type="entry name" value="ABC_tran"/>
    <property type="match status" value="2"/>
</dbReference>
<evidence type="ECO:0000259" key="15">
    <source>
        <dbReference type="PROSITE" id="PS50929"/>
    </source>
</evidence>
<feature type="domain" description="ABC transporter" evidence="14">
    <location>
        <begin position="1211"/>
        <end position="1445"/>
    </location>
</feature>
<dbReference type="Gene3D" id="3.40.50.300">
    <property type="entry name" value="P-loop containing nucleotide triphosphate hydrolases"/>
    <property type="match status" value="2"/>
</dbReference>
<feature type="transmembrane region" description="Helical" evidence="13">
    <location>
        <begin position="27"/>
        <end position="49"/>
    </location>
</feature>
<protein>
    <recommendedName>
        <fullName evidence="10">ABC-type glutathione-S-conjugate transporter</fullName>
        <ecNumber evidence="10">7.6.2.3</ecNumber>
    </recommendedName>
</protein>
<evidence type="ECO:0000256" key="13">
    <source>
        <dbReference type="SAM" id="Phobius"/>
    </source>
</evidence>
<dbReference type="SUPFAM" id="SSF90123">
    <property type="entry name" value="ABC transporter transmembrane region"/>
    <property type="match status" value="2"/>
</dbReference>
<keyword evidence="16" id="KW-1185">Reference proteome</keyword>
<feature type="transmembrane region" description="Helical" evidence="13">
    <location>
        <begin position="419"/>
        <end position="436"/>
    </location>
</feature>
<dbReference type="CDD" id="cd18603">
    <property type="entry name" value="ABC_6TM_MRP1_2_3_6_D2_like"/>
    <property type="match status" value="1"/>
</dbReference>
<keyword evidence="6" id="KW-0547">Nucleotide-binding</keyword>
<proteinExistence type="inferred from homology"/>
<feature type="transmembrane region" description="Helical" evidence="13">
    <location>
        <begin position="1143"/>
        <end position="1166"/>
    </location>
</feature>
<dbReference type="InterPro" id="IPR036640">
    <property type="entry name" value="ABC1_TM_sf"/>
</dbReference>
<dbReference type="InterPro" id="IPR003439">
    <property type="entry name" value="ABC_transporter-like_ATP-bd"/>
</dbReference>
<feature type="transmembrane region" description="Helical" evidence="13">
    <location>
        <begin position="1030"/>
        <end position="1050"/>
    </location>
</feature>
<feature type="transmembrane region" description="Helical" evidence="13">
    <location>
        <begin position="97"/>
        <end position="116"/>
    </location>
</feature>
<dbReference type="InterPro" id="IPR050173">
    <property type="entry name" value="ABC_transporter_C-like"/>
</dbReference>
<dbReference type="FunFam" id="3.40.50.300:FF:000074">
    <property type="entry name" value="Multidrug resistance-associated protein 5 isoform 1"/>
    <property type="match status" value="1"/>
</dbReference>
<keyword evidence="4 13" id="KW-0812">Transmembrane</keyword>
<dbReference type="SMART" id="SM00382">
    <property type="entry name" value="AAA"/>
    <property type="match status" value="2"/>
</dbReference>
<accession>A0AAF3FD64</accession>
<dbReference type="FunFam" id="1.20.1560.10:FF:000001">
    <property type="entry name" value="ATP-binding cassette subfamily C member 1"/>
    <property type="match status" value="1"/>
</dbReference>
<dbReference type="InterPro" id="IPR011527">
    <property type="entry name" value="ABC1_TM_dom"/>
</dbReference>
<comment type="similarity">
    <text evidence="2">Belongs to the ABC transporter superfamily. ABCC family. Conjugate transporter (TC 3.A.1.208) subfamily.</text>
</comment>